<dbReference type="EMBL" id="JALDAW010000011">
    <property type="protein sequence ID" value="MDY5167475.1"/>
    <property type="molecule type" value="Genomic_DNA"/>
</dbReference>
<dbReference type="Proteomes" id="UP000247612">
    <property type="component" value="Unassembled WGS sequence"/>
</dbReference>
<dbReference type="GO" id="GO:0000287">
    <property type="term" value="F:magnesium ion binding"/>
    <property type="evidence" value="ECO:0007669"/>
    <property type="project" value="TreeGrafter"/>
</dbReference>
<dbReference type="Gene3D" id="3.40.50.1000">
    <property type="entry name" value="HAD superfamily/HAD-like"/>
    <property type="match status" value="1"/>
</dbReference>
<dbReference type="PANTHER" id="PTHR10000">
    <property type="entry name" value="PHOSPHOSERINE PHOSPHATASE"/>
    <property type="match status" value="1"/>
</dbReference>
<dbReference type="NCBIfam" id="TIGR01484">
    <property type="entry name" value="HAD-SF-IIB"/>
    <property type="match status" value="1"/>
</dbReference>
<organism evidence="2 3">
    <name type="scientific">Dielma fastidiosa</name>
    <dbReference type="NCBI Taxonomy" id="1034346"/>
    <lineage>
        <taxon>Bacteria</taxon>
        <taxon>Bacillati</taxon>
        <taxon>Bacillota</taxon>
        <taxon>Erysipelotrichia</taxon>
        <taxon>Erysipelotrichales</taxon>
        <taxon>Erysipelotrichaceae</taxon>
        <taxon>Dielma</taxon>
    </lineage>
</organism>
<keyword evidence="3" id="KW-1185">Reference proteome</keyword>
<dbReference type="OrthoDB" id="9814970at2"/>
<dbReference type="Gene3D" id="3.30.1240.10">
    <property type="match status" value="1"/>
</dbReference>
<dbReference type="Proteomes" id="UP001276902">
    <property type="component" value="Unassembled WGS sequence"/>
</dbReference>
<evidence type="ECO:0000313" key="1">
    <source>
        <dbReference type="EMBL" id="MDY5167475.1"/>
    </source>
</evidence>
<sequence length="261" mass="29688">MIKLVITDMDGTLLNDKKEVPAEIYELILKLKERGVTFAAASGRQYFNLLDSFAPIQNDIYYIAENGAYILNGSEELSVSELPHPLIEKLLSVAERIPEVYPILCGKGKAYVTSREPRVIEQVEPYYKKYEIIDNLHTVDSVIFKIAVLDFIHAEKNAYPHFKDFEDQLQISVSAHEWMDIMVKGVNKGEAVKKLQKILGVSKAETMIFGDFLNDYEMMQECEYSYAMANAHPKLKAVCNYECPSNNDNGVVDTIKKVFNL</sequence>
<dbReference type="SFLD" id="SFLDG01144">
    <property type="entry name" value="C2.B.4:_PGP_Like"/>
    <property type="match status" value="1"/>
</dbReference>
<reference evidence="2 3" key="1">
    <citation type="submission" date="2018-05" db="EMBL/GenBank/DDBJ databases">
        <title>Genomic Encyclopedia of Type Strains, Phase IV (KMG-IV): sequencing the most valuable type-strain genomes for metagenomic binning, comparative biology and taxonomic classification.</title>
        <authorList>
            <person name="Goeker M."/>
        </authorList>
    </citation>
    <scope>NUCLEOTIDE SEQUENCE [LARGE SCALE GENOMIC DNA]</scope>
    <source>
        <strain evidence="2 3">JC118</strain>
    </source>
</reference>
<reference evidence="1" key="2">
    <citation type="submission" date="2022-03" db="EMBL/GenBank/DDBJ databases">
        <title>First case of bacteraemia caused by Dielma fastidiosa in a patient hospitalised with diverticulitis.</title>
        <authorList>
            <person name="Forman-Ankjaer B."/>
            <person name="Hvid-Jensen F."/>
            <person name="Kobel C.M."/>
            <person name="Greve T."/>
        </authorList>
    </citation>
    <scope>NUCLEOTIDE SEQUENCE</scope>
    <source>
        <strain evidence="1">AUH_DF_2021</strain>
    </source>
</reference>
<comment type="caution">
    <text evidence="2">The sequence shown here is derived from an EMBL/GenBank/DDBJ whole genome shotgun (WGS) entry which is preliminary data.</text>
</comment>
<dbReference type="InterPro" id="IPR006379">
    <property type="entry name" value="HAD-SF_hydro_IIB"/>
</dbReference>
<protein>
    <submittedName>
        <fullName evidence="1">Cof-type HAD-IIB family hydrolase</fullName>
    </submittedName>
</protein>
<dbReference type="STRING" id="1034346.GCA_000313565_00582"/>
<accession>A0A318KMY7</accession>
<dbReference type="InterPro" id="IPR023214">
    <property type="entry name" value="HAD_sf"/>
</dbReference>
<dbReference type="PROSITE" id="PS01228">
    <property type="entry name" value="COF_1"/>
    <property type="match status" value="1"/>
</dbReference>
<dbReference type="EMBL" id="QJKH01000008">
    <property type="protein sequence ID" value="PXX78088.1"/>
    <property type="molecule type" value="Genomic_DNA"/>
</dbReference>
<dbReference type="Pfam" id="PF08282">
    <property type="entry name" value="Hydrolase_3"/>
    <property type="match status" value="1"/>
</dbReference>
<name>A0A318KMY7_9FIRM</name>
<evidence type="ECO:0000313" key="2">
    <source>
        <dbReference type="EMBL" id="PXX78088.1"/>
    </source>
</evidence>
<dbReference type="InterPro" id="IPR000150">
    <property type="entry name" value="Cof"/>
</dbReference>
<dbReference type="AlphaFoldDB" id="A0A318KMY7"/>
<dbReference type="NCBIfam" id="TIGR00099">
    <property type="entry name" value="Cof-subfamily"/>
    <property type="match status" value="1"/>
</dbReference>
<dbReference type="InterPro" id="IPR036412">
    <property type="entry name" value="HAD-like_sf"/>
</dbReference>
<evidence type="ECO:0000313" key="3">
    <source>
        <dbReference type="Proteomes" id="UP000247612"/>
    </source>
</evidence>
<keyword evidence="1" id="KW-0378">Hydrolase</keyword>
<gene>
    <name evidence="2" type="ORF">DES51_10813</name>
    <name evidence="1" type="ORF">MQE39_04985</name>
</gene>
<dbReference type="RefSeq" id="WP_022936888.1">
    <property type="nucleotide sequence ID" value="NZ_BAABZA010000001.1"/>
</dbReference>
<dbReference type="GO" id="GO:0005829">
    <property type="term" value="C:cytosol"/>
    <property type="evidence" value="ECO:0007669"/>
    <property type="project" value="TreeGrafter"/>
</dbReference>
<dbReference type="CDD" id="cd07518">
    <property type="entry name" value="HAD_YbiV-Like"/>
    <property type="match status" value="1"/>
</dbReference>
<proteinExistence type="predicted"/>
<dbReference type="SUPFAM" id="SSF56784">
    <property type="entry name" value="HAD-like"/>
    <property type="match status" value="1"/>
</dbReference>
<dbReference type="GO" id="GO:0016791">
    <property type="term" value="F:phosphatase activity"/>
    <property type="evidence" value="ECO:0007669"/>
    <property type="project" value="TreeGrafter"/>
</dbReference>
<dbReference type="SFLD" id="SFLDS00003">
    <property type="entry name" value="Haloacid_Dehalogenase"/>
    <property type="match status" value="1"/>
</dbReference>
<dbReference type="SFLD" id="SFLDG01140">
    <property type="entry name" value="C2.B:_Phosphomannomutase_and_P"/>
    <property type="match status" value="1"/>
</dbReference>
<dbReference type="PANTHER" id="PTHR10000:SF53">
    <property type="entry name" value="5-AMINO-6-(5-PHOSPHO-D-RIBITYLAMINO)URACIL PHOSPHATASE YBJI-RELATED"/>
    <property type="match status" value="1"/>
</dbReference>
<dbReference type="GeneID" id="94439788"/>